<keyword evidence="6" id="KW-0687">Ribonucleoprotein</keyword>
<dbReference type="FunFam" id="2.40.50.100:FF:000042">
    <property type="entry name" value="50S ribosomal protein L27"/>
    <property type="match status" value="1"/>
</dbReference>
<dbReference type="OMA" id="YLDPFHP"/>
<evidence type="ECO:0000313" key="11">
    <source>
        <dbReference type="EMBL" id="SCW02595.1"/>
    </source>
</evidence>
<protein>
    <recommendedName>
        <fullName evidence="7">Large ribosomal subunit protein bL27m</fullName>
    </recommendedName>
    <alternativeName>
        <fullName evidence="8">54S ribosomal protein L2, mitochondrial</fullName>
    </alternativeName>
</protein>
<dbReference type="PANTHER" id="PTHR15893">
    <property type="entry name" value="RIBOSOMAL PROTEIN L27"/>
    <property type="match status" value="1"/>
</dbReference>
<proteinExistence type="inferred from homology"/>
<feature type="region of interest" description="Disordered" evidence="9">
    <location>
        <begin position="30"/>
        <end position="50"/>
    </location>
</feature>
<gene>
    <name evidence="11" type="ORF">LAFE_0F09956G</name>
</gene>
<evidence type="ECO:0000256" key="1">
    <source>
        <dbReference type="ARBA" id="ARBA00004173"/>
    </source>
</evidence>
<dbReference type="GO" id="GO:0003735">
    <property type="term" value="F:structural constituent of ribosome"/>
    <property type="evidence" value="ECO:0007669"/>
    <property type="project" value="InterPro"/>
</dbReference>
<dbReference type="GO" id="GO:0005762">
    <property type="term" value="C:mitochondrial large ribosomal subunit"/>
    <property type="evidence" value="ECO:0007669"/>
    <property type="project" value="TreeGrafter"/>
</dbReference>
<dbReference type="PROSITE" id="PS00831">
    <property type="entry name" value="RIBOSOMAL_L27"/>
    <property type="match status" value="1"/>
</dbReference>
<comment type="subcellular location">
    <subcellularLocation>
        <location evidence="1">Mitochondrion</location>
    </subcellularLocation>
</comment>
<evidence type="ECO:0000259" key="10">
    <source>
        <dbReference type="Pfam" id="PF18471"/>
    </source>
</evidence>
<dbReference type="Pfam" id="PF18471">
    <property type="entry name" value="Ribosomal_L27_C"/>
    <property type="match status" value="1"/>
</dbReference>
<accession>A0A1G4MFG2</accession>
<keyword evidence="4" id="KW-0689">Ribosomal protein</keyword>
<feature type="domain" description="Large ribosomal subunit protein bL27m C-terminal" evidence="10">
    <location>
        <begin position="137"/>
        <end position="372"/>
    </location>
</feature>
<dbReference type="InterPro" id="IPR041244">
    <property type="entry name" value="Ribosomal_bL27m_C"/>
</dbReference>
<dbReference type="Proteomes" id="UP000190831">
    <property type="component" value="Chromosome F"/>
</dbReference>
<dbReference type="AlphaFoldDB" id="A0A1G4MFG2"/>
<evidence type="ECO:0000256" key="9">
    <source>
        <dbReference type="SAM" id="MobiDB-lite"/>
    </source>
</evidence>
<dbReference type="NCBIfam" id="TIGR00062">
    <property type="entry name" value="L27"/>
    <property type="match status" value="1"/>
</dbReference>
<keyword evidence="5" id="KW-0496">Mitochondrion</keyword>
<dbReference type="EMBL" id="LT598490">
    <property type="protein sequence ID" value="SCW02595.1"/>
    <property type="molecule type" value="Genomic_DNA"/>
</dbReference>
<evidence type="ECO:0000256" key="8">
    <source>
        <dbReference type="ARBA" id="ARBA00035465"/>
    </source>
</evidence>
<keyword evidence="3" id="KW-0809">Transit peptide</keyword>
<reference evidence="12" key="1">
    <citation type="submission" date="2016-03" db="EMBL/GenBank/DDBJ databases">
        <authorList>
            <person name="Devillers H."/>
        </authorList>
    </citation>
    <scope>NUCLEOTIDE SEQUENCE [LARGE SCALE GENOMIC DNA]</scope>
</reference>
<name>A0A1G4MFG2_LACFM</name>
<dbReference type="SUPFAM" id="SSF110324">
    <property type="entry name" value="Ribosomal L27 protein-like"/>
    <property type="match status" value="1"/>
</dbReference>
<evidence type="ECO:0000256" key="4">
    <source>
        <dbReference type="ARBA" id="ARBA00022980"/>
    </source>
</evidence>
<dbReference type="GO" id="GO:0006412">
    <property type="term" value="P:translation"/>
    <property type="evidence" value="ECO:0007669"/>
    <property type="project" value="InterPro"/>
</dbReference>
<comment type="similarity">
    <text evidence="2">Belongs to the bacterial ribosomal protein bL27 family.</text>
</comment>
<dbReference type="STRING" id="4955.A0A1G4MFG2"/>
<evidence type="ECO:0000256" key="2">
    <source>
        <dbReference type="ARBA" id="ARBA00010797"/>
    </source>
</evidence>
<dbReference type="Pfam" id="PF01016">
    <property type="entry name" value="Ribosomal_L27"/>
    <property type="match status" value="1"/>
</dbReference>
<keyword evidence="12" id="KW-1185">Reference proteome</keyword>
<evidence type="ECO:0000256" key="7">
    <source>
        <dbReference type="ARBA" id="ARBA00035267"/>
    </source>
</evidence>
<dbReference type="PRINTS" id="PR00063">
    <property type="entry name" value="RIBOSOMALL27"/>
</dbReference>
<evidence type="ECO:0000256" key="6">
    <source>
        <dbReference type="ARBA" id="ARBA00023274"/>
    </source>
</evidence>
<sequence>MTLWSSFEAFNCKPLRGLLPNITIQVRTATKKAAGSRTSMKDSAGRRLGPKKYEGQIVKPGEILMRQRGTKFYPGENVGIGKDHTIFALEKGFVRFYLDPFHPKRRFVGVALKSDIKLPTPHFEPRIRRFGRRLIINPAAAQKEENSLNRKQYLQRDSIVDAMKKREVVREQLKDDFIKTLRELLKMNIQESERDVISSYLLRVRSCLKNGFSLQDAQFNALYYLQQELDLQATRDSWPQTDLEAKKNALHTWSVKLNSTTSFNNRLELIAFISSEEKEVMKANLIRDLAATDINTRKDRKNIEKLFEEAKNYLTRSEEVHLRRRFLKPVKPENVAISEKGGKRATTLRRFNYEKGQIDTISRTKEAFLSKL</sequence>
<evidence type="ECO:0000256" key="5">
    <source>
        <dbReference type="ARBA" id="ARBA00023128"/>
    </source>
</evidence>
<dbReference type="InterPro" id="IPR018261">
    <property type="entry name" value="Ribosomal_bL27_CS"/>
</dbReference>
<evidence type="ECO:0000256" key="3">
    <source>
        <dbReference type="ARBA" id="ARBA00022946"/>
    </source>
</evidence>
<evidence type="ECO:0000313" key="12">
    <source>
        <dbReference type="Proteomes" id="UP000190831"/>
    </source>
</evidence>
<dbReference type="PANTHER" id="PTHR15893:SF0">
    <property type="entry name" value="LARGE RIBOSOMAL SUBUNIT PROTEIN BL27M"/>
    <property type="match status" value="1"/>
</dbReference>
<dbReference type="InterPro" id="IPR001684">
    <property type="entry name" value="Ribosomal_bL27"/>
</dbReference>
<organism evidence="11 12">
    <name type="scientific">Lachancea fermentati</name>
    <name type="common">Zygosaccharomyces fermentati</name>
    <dbReference type="NCBI Taxonomy" id="4955"/>
    <lineage>
        <taxon>Eukaryota</taxon>
        <taxon>Fungi</taxon>
        <taxon>Dikarya</taxon>
        <taxon>Ascomycota</taxon>
        <taxon>Saccharomycotina</taxon>
        <taxon>Saccharomycetes</taxon>
        <taxon>Saccharomycetales</taxon>
        <taxon>Saccharomycetaceae</taxon>
        <taxon>Lachancea</taxon>
    </lineage>
</organism>
<dbReference type="Gene3D" id="2.40.50.100">
    <property type="match status" value="1"/>
</dbReference>
<dbReference type="OrthoDB" id="1867012at2759"/>